<dbReference type="EMBL" id="LGRX02008780">
    <property type="protein sequence ID" value="KAK3272811.1"/>
    <property type="molecule type" value="Genomic_DNA"/>
</dbReference>
<dbReference type="InterPro" id="IPR027417">
    <property type="entry name" value="P-loop_NTPase"/>
</dbReference>
<name>A0AAE0G8G3_9CHLO</name>
<accession>A0AAE0G8G3</accession>
<protein>
    <recommendedName>
        <fullName evidence="2">protein-tyrosine sulfotransferase</fullName>
        <ecNumber evidence="2">2.8.2.20</ecNumber>
    </recommendedName>
</protein>
<keyword evidence="6" id="KW-1185">Reference proteome</keyword>
<gene>
    <name evidence="5" type="ORF">CYMTET_18915</name>
</gene>
<evidence type="ECO:0000256" key="4">
    <source>
        <dbReference type="ARBA" id="ARBA00048460"/>
    </source>
</evidence>
<evidence type="ECO:0000256" key="1">
    <source>
        <dbReference type="ARBA" id="ARBA00009988"/>
    </source>
</evidence>
<dbReference type="PANTHER" id="PTHR12788:SF10">
    <property type="entry name" value="PROTEIN-TYROSINE SULFOTRANSFERASE"/>
    <property type="match status" value="1"/>
</dbReference>
<dbReference type="SUPFAM" id="SSF52540">
    <property type="entry name" value="P-loop containing nucleoside triphosphate hydrolases"/>
    <property type="match status" value="1"/>
</dbReference>
<comment type="catalytic activity">
    <reaction evidence="4">
        <text>L-tyrosyl-[protein] + 3'-phosphoadenylyl sulfate = O-sulfo-L-tyrosine-[protein] + adenosine 3',5'-bisphosphate + H(+)</text>
        <dbReference type="Rhea" id="RHEA:16801"/>
        <dbReference type="Rhea" id="RHEA-COMP:10136"/>
        <dbReference type="Rhea" id="RHEA-COMP:11688"/>
        <dbReference type="ChEBI" id="CHEBI:15378"/>
        <dbReference type="ChEBI" id="CHEBI:46858"/>
        <dbReference type="ChEBI" id="CHEBI:58339"/>
        <dbReference type="ChEBI" id="CHEBI:58343"/>
        <dbReference type="ChEBI" id="CHEBI:65286"/>
        <dbReference type="EC" id="2.8.2.20"/>
    </reaction>
</comment>
<sequence length="170" mass="19508">IRMMIPGAKVVHILRNPLDTCWSNFKQPLEGGLAMFASNLTNCAEYYRIHKDIMLHWSKLLPKSSILELHYEDLVQNQLEKTTELLEFIGVPWEDEVMSFHRTPGSVVTASVAQARPARPRLAPELGSWTSILAVMRTADLLQRTDEAHYQRLDLEWLAVKSVKRITNLK</sequence>
<dbReference type="Proteomes" id="UP001190700">
    <property type="component" value="Unassembled WGS sequence"/>
</dbReference>
<dbReference type="PANTHER" id="PTHR12788">
    <property type="entry name" value="PROTEIN-TYROSINE SULFOTRANSFERASE 2"/>
    <property type="match status" value="1"/>
</dbReference>
<reference evidence="5 6" key="1">
    <citation type="journal article" date="2015" name="Genome Biol. Evol.">
        <title>Comparative Genomics of a Bacterivorous Green Alga Reveals Evolutionary Causalities and Consequences of Phago-Mixotrophic Mode of Nutrition.</title>
        <authorList>
            <person name="Burns J.A."/>
            <person name="Paasch A."/>
            <person name="Narechania A."/>
            <person name="Kim E."/>
        </authorList>
    </citation>
    <scope>NUCLEOTIDE SEQUENCE [LARGE SCALE GENOMIC DNA]</scope>
    <source>
        <strain evidence="5 6">PLY_AMNH</strain>
    </source>
</reference>
<dbReference type="EC" id="2.8.2.20" evidence="2"/>
<keyword evidence="3" id="KW-0808">Transferase</keyword>
<evidence type="ECO:0000313" key="5">
    <source>
        <dbReference type="EMBL" id="KAK3272811.1"/>
    </source>
</evidence>
<dbReference type="InterPro" id="IPR026634">
    <property type="entry name" value="TPST-like"/>
</dbReference>
<evidence type="ECO:0000256" key="2">
    <source>
        <dbReference type="ARBA" id="ARBA00013262"/>
    </source>
</evidence>
<proteinExistence type="inferred from homology"/>
<feature type="non-terminal residue" evidence="5">
    <location>
        <position position="1"/>
    </location>
</feature>
<dbReference type="Gene3D" id="3.40.50.300">
    <property type="entry name" value="P-loop containing nucleotide triphosphate hydrolases"/>
    <property type="match status" value="1"/>
</dbReference>
<dbReference type="AlphaFoldDB" id="A0AAE0G8G3"/>
<dbReference type="Pfam" id="PF13469">
    <property type="entry name" value="Sulfotransfer_3"/>
    <property type="match status" value="1"/>
</dbReference>
<evidence type="ECO:0000256" key="3">
    <source>
        <dbReference type="ARBA" id="ARBA00022679"/>
    </source>
</evidence>
<comment type="caution">
    <text evidence="5">The sequence shown here is derived from an EMBL/GenBank/DDBJ whole genome shotgun (WGS) entry which is preliminary data.</text>
</comment>
<dbReference type="GO" id="GO:0008476">
    <property type="term" value="F:protein-tyrosine sulfotransferase activity"/>
    <property type="evidence" value="ECO:0007669"/>
    <property type="project" value="UniProtKB-EC"/>
</dbReference>
<dbReference type="GO" id="GO:0005794">
    <property type="term" value="C:Golgi apparatus"/>
    <property type="evidence" value="ECO:0007669"/>
    <property type="project" value="TreeGrafter"/>
</dbReference>
<comment type="similarity">
    <text evidence="1">Belongs to the protein sulfotransferase family.</text>
</comment>
<organism evidence="5 6">
    <name type="scientific">Cymbomonas tetramitiformis</name>
    <dbReference type="NCBI Taxonomy" id="36881"/>
    <lineage>
        <taxon>Eukaryota</taxon>
        <taxon>Viridiplantae</taxon>
        <taxon>Chlorophyta</taxon>
        <taxon>Pyramimonadophyceae</taxon>
        <taxon>Pyramimonadales</taxon>
        <taxon>Pyramimonadaceae</taxon>
        <taxon>Cymbomonas</taxon>
    </lineage>
</organism>
<evidence type="ECO:0000313" key="6">
    <source>
        <dbReference type="Proteomes" id="UP001190700"/>
    </source>
</evidence>